<reference evidence="1" key="1">
    <citation type="journal article" date="2019" name="bioRxiv">
        <title>The Genome of the Zebra Mussel, Dreissena polymorpha: A Resource for Invasive Species Research.</title>
        <authorList>
            <person name="McCartney M.A."/>
            <person name="Auch B."/>
            <person name="Kono T."/>
            <person name="Mallez S."/>
            <person name="Zhang Y."/>
            <person name="Obille A."/>
            <person name="Becker A."/>
            <person name="Abrahante J.E."/>
            <person name="Garbe J."/>
            <person name="Badalamenti J.P."/>
            <person name="Herman A."/>
            <person name="Mangelson H."/>
            <person name="Liachko I."/>
            <person name="Sullivan S."/>
            <person name="Sone E.D."/>
            <person name="Koren S."/>
            <person name="Silverstein K.A.T."/>
            <person name="Beckman K.B."/>
            <person name="Gohl D.M."/>
        </authorList>
    </citation>
    <scope>NUCLEOTIDE SEQUENCE</scope>
    <source>
        <strain evidence="1">Duluth1</strain>
        <tissue evidence="1">Whole animal</tissue>
    </source>
</reference>
<dbReference type="EMBL" id="JAIWYP010000013">
    <property type="protein sequence ID" value="KAH3718232.1"/>
    <property type="molecule type" value="Genomic_DNA"/>
</dbReference>
<evidence type="ECO:0000313" key="2">
    <source>
        <dbReference type="Proteomes" id="UP000828390"/>
    </source>
</evidence>
<comment type="caution">
    <text evidence="1">The sequence shown here is derived from an EMBL/GenBank/DDBJ whole genome shotgun (WGS) entry which is preliminary data.</text>
</comment>
<evidence type="ECO:0000313" key="1">
    <source>
        <dbReference type="EMBL" id="KAH3718232.1"/>
    </source>
</evidence>
<proteinExistence type="predicted"/>
<accession>A0A9D4HGQ6</accession>
<protein>
    <submittedName>
        <fullName evidence="1">Uncharacterized protein</fullName>
    </submittedName>
</protein>
<reference evidence="1" key="2">
    <citation type="submission" date="2020-11" db="EMBL/GenBank/DDBJ databases">
        <authorList>
            <person name="McCartney M.A."/>
            <person name="Auch B."/>
            <person name="Kono T."/>
            <person name="Mallez S."/>
            <person name="Becker A."/>
            <person name="Gohl D.M."/>
            <person name="Silverstein K.A.T."/>
            <person name="Koren S."/>
            <person name="Bechman K.B."/>
            <person name="Herman A."/>
            <person name="Abrahante J.E."/>
            <person name="Garbe J."/>
        </authorList>
    </citation>
    <scope>NUCLEOTIDE SEQUENCE</scope>
    <source>
        <strain evidence="1">Duluth1</strain>
        <tissue evidence="1">Whole animal</tissue>
    </source>
</reference>
<name>A0A9D4HGQ6_DREPO</name>
<organism evidence="1 2">
    <name type="scientific">Dreissena polymorpha</name>
    <name type="common">Zebra mussel</name>
    <name type="synonym">Mytilus polymorpha</name>
    <dbReference type="NCBI Taxonomy" id="45954"/>
    <lineage>
        <taxon>Eukaryota</taxon>
        <taxon>Metazoa</taxon>
        <taxon>Spiralia</taxon>
        <taxon>Lophotrochozoa</taxon>
        <taxon>Mollusca</taxon>
        <taxon>Bivalvia</taxon>
        <taxon>Autobranchia</taxon>
        <taxon>Heteroconchia</taxon>
        <taxon>Euheterodonta</taxon>
        <taxon>Imparidentia</taxon>
        <taxon>Neoheterodontei</taxon>
        <taxon>Myida</taxon>
        <taxon>Dreissenoidea</taxon>
        <taxon>Dreissenidae</taxon>
        <taxon>Dreissena</taxon>
    </lineage>
</organism>
<dbReference type="Proteomes" id="UP000828390">
    <property type="component" value="Unassembled WGS sequence"/>
</dbReference>
<gene>
    <name evidence="1" type="ORF">DPMN_061032</name>
</gene>
<keyword evidence="2" id="KW-1185">Reference proteome</keyword>
<dbReference type="AlphaFoldDB" id="A0A9D4HGQ6"/>
<sequence>MIRWRQYDMTIALSPSCYRTVAIVLSHVTLSSSDCRVLAFSPSYYGIVASVLSHCRHRIVALSPWYFRVLAFSPSGF</sequence>